<dbReference type="RefSeq" id="WP_116223634.1">
    <property type="nucleotide sequence ID" value="NZ_AP018437.1"/>
</dbReference>
<feature type="transmembrane region" description="Helical" evidence="6">
    <location>
        <begin position="188"/>
        <end position="205"/>
    </location>
</feature>
<dbReference type="Pfam" id="PF02653">
    <property type="entry name" value="BPD_transp_2"/>
    <property type="match status" value="1"/>
</dbReference>
<organism evidence="7 8">
    <name type="scientific">Pelolinea submarina</name>
    <dbReference type="NCBI Taxonomy" id="913107"/>
    <lineage>
        <taxon>Bacteria</taxon>
        <taxon>Bacillati</taxon>
        <taxon>Chloroflexota</taxon>
        <taxon>Anaerolineae</taxon>
        <taxon>Anaerolineales</taxon>
        <taxon>Anaerolineaceae</taxon>
        <taxon>Pelolinea</taxon>
    </lineage>
</organism>
<keyword evidence="3 6" id="KW-0812">Transmembrane</keyword>
<protein>
    <submittedName>
        <fullName evidence="7">Nucleoside ABC transporter membrane protein</fullName>
    </submittedName>
</protein>
<feature type="transmembrane region" description="Helical" evidence="6">
    <location>
        <begin position="217"/>
        <end position="236"/>
    </location>
</feature>
<evidence type="ECO:0000256" key="4">
    <source>
        <dbReference type="ARBA" id="ARBA00022989"/>
    </source>
</evidence>
<dbReference type="PANTHER" id="PTHR43370">
    <property type="entry name" value="SUGAR ABC TRANSPORTER INTEGRAL MEMBRANE PROTEIN-RELATED"/>
    <property type="match status" value="1"/>
</dbReference>
<evidence type="ECO:0000256" key="2">
    <source>
        <dbReference type="ARBA" id="ARBA00022475"/>
    </source>
</evidence>
<feature type="transmembrane region" description="Helical" evidence="6">
    <location>
        <begin position="268"/>
        <end position="287"/>
    </location>
</feature>
<accession>A0A347ZUI0</accession>
<evidence type="ECO:0000256" key="3">
    <source>
        <dbReference type="ARBA" id="ARBA00022692"/>
    </source>
</evidence>
<sequence length="330" mass="35818">MNEFLTNMAGVIAAATPVVVAVIGETFSERSGVINLSANGLIVLAAMTGFAAAYLTGIVWVGLLAGFLTGAIAGLLISFSSISLKQSQVAVGFILSLLFRDLAYFLGTPFMVIPGPTVSGWAIPLLKDIPILGPLLFDQNVLVYFSYILIIASYYWIFHTRQGLVLRGVGEQPISAYSRGIDVNRQRYIYTALGSGLIGLAGPMYSLSIKAGWNGTMTGLDGIGWIVLSITIFGGWNPLRGSFGGYLFVFLQWLGLALQSYWTNVPSQVLQVAPFPLMILTLLFVNIGDTEWVTRMLATLPRGVRGAFYKLFRFLRKPPPASLGVPFERE</sequence>
<dbReference type="OrthoDB" id="9792579at2"/>
<evidence type="ECO:0000256" key="6">
    <source>
        <dbReference type="SAM" id="Phobius"/>
    </source>
</evidence>
<evidence type="ECO:0000256" key="5">
    <source>
        <dbReference type="ARBA" id="ARBA00023136"/>
    </source>
</evidence>
<dbReference type="GO" id="GO:0022857">
    <property type="term" value="F:transmembrane transporter activity"/>
    <property type="evidence" value="ECO:0007669"/>
    <property type="project" value="InterPro"/>
</dbReference>
<dbReference type="CDD" id="cd06580">
    <property type="entry name" value="TM_PBP1_transp_TpRbsC_like"/>
    <property type="match status" value="1"/>
</dbReference>
<feature type="transmembrane region" description="Helical" evidence="6">
    <location>
        <begin position="243"/>
        <end position="262"/>
    </location>
</feature>
<keyword evidence="4 6" id="KW-1133">Transmembrane helix</keyword>
<dbReference type="GO" id="GO:0005886">
    <property type="term" value="C:plasma membrane"/>
    <property type="evidence" value="ECO:0007669"/>
    <property type="project" value="UniProtKB-SubCell"/>
</dbReference>
<feature type="transmembrane region" description="Helical" evidence="6">
    <location>
        <begin position="6"/>
        <end position="24"/>
    </location>
</feature>
<name>A0A347ZUI0_9CHLR</name>
<feature type="transmembrane region" description="Helical" evidence="6">
    <location>
        <begin position="141"/>
        <end position="158"/>
    </location>
</feature>
<feature type="transmembrane region" description="Helical" evidence="6">
    <location>
        <begin position="89"/>
        <end position="107"/>
    </location>
</feature>
<feature type="transmembrane region" description="Helical" evidence="6">
    <location>
        <begin position="58"/>
        <end position="77"/>
    </location>
</feature>
<evidence type="ECO:0000313" key="7">
    <source>
        <dbReference type="EMBL" id="REG10452.1"/>
    </source>
</evidence>
<gene>
    <name evidence="7" type="ORF">DFR64_0310</name>
</gene>
<dbReference type="Proteomes" id="UP000256388">
    <property type="component" value="Unassembled WGS sequence"/>
</dbReference>
<keyword evidence="8" id="KW-1185">Reference proteome</keyword>
<comment type="caution">
    <text evidence="7">The sequence shown here is derived from an EMBL/GenBank/DDBJ whole genome shotgun (WGS) entry which is preliminary data.</text>
</comment>
<dbReference type="PANTHER" id="PTHR43370:SF2">
    <property type="entry name" value="ABC TRANSPORTER PERMEASE PROTEIN"/>
    <property type="match status" value="1"/>
</dbReference>
<evidence type="ECO:0000256" key="1">
    <source>
        <dbReference type="ARBA" id="ARBA00004651"/>
    </source>
</evidence>
<proteinExistence type="predicted"/>
<dbReference type="InterPro" id="IPR001851">
    <property type="entry name" value="ABC_transp_permease"/>
</dbReference>
<comment type="subcellular location">
    <subcellularLocation>
        <location evidence="1">Cell membrane</location>
        <topology evidence="1">Multi-pass membrane protein</topology>
    </subcellularLocation>
</comment>
<evidence type="ECO:0000313" key="8">
    <source>
        <dbReference type="Proteomes" id="UP000256388"/>
    </source>
</evidence>
<feature type="transmembrane region" description="Helical" evidence="6">
    <location>
        <begin position="33"/>
        <end position="52"/>
    </location>
</feature>
<keyword evidence="2" id="KW-1003">Cell membrane</keyword>
<dbReference type="AlphaFoldDB" id="A0A347ZUI0"/>
<keyword evidence="5 6" id="KW-0472">Membrane</keyword>
<reference evidence="7 8" key="1">
    <citation type="submission" date="2018-08" db="EMBL/GenBank/DDBJ databases">
        <title>Genomic Encyclopedia of Type Strains, Phase IV (KMG-IV): sequencing the most valuable type-strain genomes for metagenomic binning, comparative biology and taxonomic classification.</title>
        <authorList>
            <person name="Goeker M."/>
        </authorList>
    </citation>
    <scope>NUCLEOTIDE SEQUENCE [LARGE SCALE GENOMIC DNA]</scope>
    <source>
        <strain evidence="7 8">DSM 23923</strain>
    </source>
</reference>
<dbReference type="EMBL" id="QUMS01000001">
    <property type="protein sequence ID" value="REG10452.1"/>
    <property type="molecule type" value="Genomic_DNA"/>
</dbReference>